<dbReference type="AlphaFoldDB" id="A0A9P7G9A7"/>
<name>A0A9P7G9A7_9AGAR</name>
<comment type="caution">
    <text evidence="2">The sequence shown here is derived from an EMBL/GenBank/DDBJ whole genome shotgun (WGS) entry which is preliminary data.</text>
</comment>
<feature type="compositionally biased region" description="Low complexity" evidence="1">
    <location>
        <begin position="1"/>
        <end position="17"/>
    </location>
</feature>
<dbReference type="Proteomes" id="UP000775547">
    <property type="component" value="Unassembled WGS sequence"/>
</dbReference>
<feature type="compositionally biased region" description="Acidic residues" evidence="1">
    <location>
        <begin position="343"/>
        <end position="357"/>
    </location>
</feature>
<feature type="region of interest" description="Disordered" evidence="1">
    <location>
        <begin position="1"/>
        <end position="26"/>
    </location>
</feature>
<feature type="region of interest" description="Disordered" evidence="1">
    <location>
        <begin position="277"/>
        <end position="306"/>
    </location>
</feature>
<organism evidence="2 3">
    <name type="scientific">Asterophora parasitica</name>
    <dbReference type="NCBI Taxonomy" id="117018"/>
    <lineage>
        <taxon>Eukaryota</taxon>
        <taxon>Fungi</taxon>
        <taxon>Dikarya</taxon>
        <taxon>Basidiomycota</taxon>
        <taxon>Agaricomycotina</taxon>
        <taxon>Agaricomycetes</taxon>
        <taxon>Agaricomycetidae</taxon>
        <taxon>Agaricales</taxon>
        <taxon>Tricholomatineae</taxon>
        <taxon>Lyophyllaceae</taxon>
        <taxon>Asterophora</taxon>
    </lineage>
</organism>
<sequence length="727" mass="79368">MILTPDSTGTTSSSPESIAAAAGKKTRRQTAFYPNVNSSNKLQKPFSRSAAKRESVMMLGSIEHLQHYFTKTGIAAKRNPLGKAYHGLVPAIGGLTHIRTSPSIGSQFELPPSPAVPPPQTVAFPPHVKVSDIDPESLLPGVVEDLAAVAHAWSIDSTSTITTQLQGDPREMSGSSSERSFDVLAVLKITTRTVRSIRNYLLSLPDESAGTIRAHFRPKLLGPGKASSSSSTASLAVAAVPDPLTLIRKSAIEVLTVLRELEERCRLPLSDDVYDAHSEAGGARGGGPDPHSRVASPSANSDAELHQDEVELELPGHPLEADTSVTFSLVQVQGRMQTVPVWEDSEDEFAPPDEEEERERKRREHWDERLVIGSGWLYRQDVTLVELEKERRVVGEYLDVVDEVLFEWKRDGKVKERGWERERRKALEKGDRGVSRAKARRVSAIDARERDRGTGLGMGMLLDVAESGRRRVSTGMLNSTMGSMTLSEEPESVEDINKDDEEASVDDEELPVWAQRSSFIDDDLGRAHALLSTFLPSHLLSTLDPPSISRTAFLTSLSSGQLLCVAYNACVRKSKHPWGYVSREGIHDILALEKAERDAGADKDEKAPEGGKKGWTFRRTDNLRLWAGALKLRYMLPLAVPSQTLVQGPIGIPGMTAMTASMSGGGTGAPGLGTPVGSPVRASHRSTEPVIIFDAKIVAKKEIGWEDMLQAVILKWVAKAVEEKRLH</sequence>
<gene>
    <name evidence="2" type="ORF">DXG03_006493</name>
</gene>
<accession>A0A9P7G9A7</accession>
<dbReference type="PANTHER" id="PTHR38702:SF1">
    <property type="entry name" value="CALPONIN-HOMOLOGY (CH) DOMAIN-CONTAINING PROTEIN"/>
    <property type="match status" value="1"/>
</dbReference>
<evidence type="ECO:0000313" key="3">
    <source>
        <dbReference type="Proteomes" id="UP000775547"/>
    </source>
</evidence>
<reference evidence="2" key="2">
    <citation type="submission" date="2021-10" db="EMBL/GenBank/DDBJ databases">
        <title>Phylogenomics reveals ancestral predisposition of the termite-cultivated fungus Termitomyces towards a domesticated lifestyle.</title>
        <authorList>
            <person name="Auxier B."/>
            <person name="Grum-Grzhimaylo A."/>
            <person name="Cardenas M.E."/>
            <person name="Lodge J.D."/>
            <person name="Laessoe T."/>
            <person name="Pedersen O."/>
            <person name="Smith M.E."/>
            <person name="Kuyper T.W."/>
            <person name="Franco-Molano E.A."/>
            <person name="Baroni T.J."/>
            <person name="Aanen D.K."/>
        </authorList>
    </citation>
    <scope>NUCLEOTIDE SEQUENCE</scope>
    <source>
        <strain evidence="2">AP01</strain>
        <tissue evidence="2">Mycelium</tissue>
    </source>
</reference>
<dbReference type="OrthoDB" id="2534759at2759"/>
<evidence type="ECO:0000256" key="1">
    <source>
        <dbReference type="SAM" id="MobiDB-lite"/>
    </source>
</evidence>
<evidence type="ECO:0000313" key="2">
    <source>
        <dbReference type="EMBL" id="KAG5645304.1"/>
    </source>
</evidence>
<proteinExistence type="predicted"/>
<protein>
    <submittedName>
        <fullName evidence="2">Uncharacterized protein</fullName>
    </submittedName>
</protein>
<keyword evidence="3" id="KW-1185">Reference proteome</keyword>
<dbReference type="EMBL" id="JABCKV010000043">
    <property type="protein sequence ID" value="KAG5645304.1"/>
    <property type="molecule type" value="Genomic_DNA"/>
</dbReference>
<dbReference type="PANTHER" id="PTHR38702">
    <property type="entry name" value="CALPONIN-HOMOLOGY (CH) DOMAIN-CONTAINING PROTEIN"/>
    <property type="match status" value="1"/>
</dbReference>
<reference evidence="2" key="1">
    <citation type="submission" date="2020-07" db="EMBL/GenBank/DDBJ databases">
        <authorList>
            <person name="Nieuwenhuis M."/>
            <person name="Van De Peppel L.J.J."/>
        </authorList>
    </citation>
    <scope>NUCLEOTIDE SEQUENCE</scope>
    <source>
        <strain evidence="2">AP01</strain>
        <tissue evidence="2">Mycelium</tissue>
    </source>
</reference>
<feature type="region of interest" description="Disordered" evidence="1">
    <location>
        <begin position="342"/>
        <end position="363"/>
    </location>
</feature>